<dbReference type="InterPro" id="IPR001849">
    <property type="entry name" value="PH_domain"/>
</dbReference>
<dbReference type="FunFam" id="2.30.42.10:FF:000066">
    <property type="entry name" value="Rho GTPase activating protein 21"/>
    <property type="match status" value="1"/>
</dbReference>
<evidence type="ECO:0000256" key="1">
    <source>
        <dbReference type="ARBA" id="ARBA00004245"/>
    </source>
</evidence>
<evidence type="ECO:0000256" key="13">
    <source>
        <dbReference type="SAM" id="MobiDB-lite"/>
    </source>
</evidence>
<dbReference type="OrthoDB" id="6281275at2759"/>
<dbReference type="CDD" id="cd06756">
    <property type="entry name" value="PDZ_ARHGAP21_23-like"/>
    <property type="match status" value="1"/>
</dbReference>
<dbReference type="RefSeq" id="XP_041423109.1">
    <property type="nucleotide sequence ID" value="XM_041567175.1"/>
</dbReference>
<dbReference type="GO" id="GO:0070161">
    <property type="term" value="C:anchoring junction"/>
    <property type="evidence" value="ECO:0007669"/>
    <property type="project" value="UniProtKB-SubCell"/>
</dbReference>
<dbReference type="SMART" id="SM00233">
    <property type="entry name" value="PH"/>
    <property type="match status" value="1"/>
</dbReference>
<dbReference type="GeneID" id="446376"/>
<evidence type="ECO:0000256" key="8">
    <source>
        <dbReference type="ARBA" id="ARBA00023034"/>
    </source>
</evidence>
<feature type="domain" description="PH" evidence="14">
    <location>
        <begin position="922"/>
        <end position="1035"/>
    </location>
</feature>
<feature type="region of interest" description="Disordered" evidence="13">
    <location>
        <begin position="587"/>
        <end position="720"/>
    </location>
</feature>
<evidence type="ECO:0000259" key="14">
    <source>
        <dbReference type="PROSITE" id="PS50003"/>
    </source>
</evidence>
<dbReference type="Gene3D" id="2.30.42.10">
    <property type="match status" value="1"/>
</dbReference>
<organism evidence="17 18">
    <name type="scientific">Xenopus laevis</name>
    <name type="common">African clawed frog</name>
    <dbReference type="NCBI Taxonomy" id="8355"/>
    <lineage>
        <taxon>Eukaryota</taxon>
        <taxon>Metazoa</taxon>
        <taxon>Chordata</taxon>
        <taxon>Craniata</taxon>
        <taxon>Vertebrata</taxon>
        <taxon>Euteleostomi</taxon>
        <taxon>Amphibia</taxon>
        <taxon>Batrachia</taxon>
        <taxon>Anura</taxon>
        <taxon>Pipoidea</taxon>
        <taxon>Pipidae</taxon>
        <taxon>Xenopodinae</taxon>
        <taxon>Xenopus</taxon>
        <taxon>Xenopus</taxon>
    </lineage>
</organism>
<evidence type="ECO:0000256" key="12">
    <source>
        <dbReference type="ARBA" id="ARBA00053384"/>
    </source>
</evidence>
<evidence type="ECO:0000256" key="10">
    <source>
        <dbReference type="ARBA" id="ARBA00023212"/>
    </source>
</evidence>
<dbReference type="InterPro" id="IPR036034">
    <property type="entry name" value="PDZ_sf"/>
</dbReference>
<dbReference type="GO" id="GO:0007165">
    <property type="term" value="P:signal transduction"/>
    <property type="evidence" value="ECO:0007669"/>
    <property type="project" value="InterPro"/>
</dbReference>
<keyword evidence="17" id="KW-1185">Reference proteome</keyword>
<evidence type="ECO:0000313" key="18">
    <source>
        <dbReference type="RefSeq" id="XP_041423109.1"/>
    </source>
</evidence>
<evidence type="ECO:0000256" key="11">
    <source>
        <dbReference type="ARBA" id="ARBA00023329"/>
    </source>
</evidence>
<dbReference type="Gene3D" id="2.30.29.30">
    <property type="entry name" value="Pleckstrin-homology domain (PH domain)/Phosphotyrosine-binding domain (PTB)"/>
    <property type="match status" value="1"/>
</dbReference>
<keyword evidence="8" id="KW-0333">Golgi apparatus</keyword>
<feature type="region of interest" description="Disordered" evidence="13">
    <location>
        <begin position="1060"/>
        <end position="1123"/>
    </location>
</feature>
<keyword evidence="6" id="KW-0963">Cytoplasm</keyword>
<dbReference type="GO" id="GO:0000139">
    <property type="term" value="C:Golgi membrane"/>
    <property type="evidence" value="ECO:0007669"/>
    <property type="project" value="UniProtKB-SubCell"/>
</dbReference>
<dbReference type="InterPro" id="IPR000198">
    <property type="entry name" value="RhoGAP_dom"/>
</dbReference>
<dbReference type="Gene3D" id="1.20.5.220">
    <property type="match status" value="1"/>
</dbReference>
<feature type="domain" description="PDZ" evidence="15">
    <location>
        <begin position="84"/>
        <end position="169"/>
    </location>
</feature>
<evidence type="ECO:0000256" key="7">
    <source>
        <dbReference type="ARBA" id="ARBA00022949"/>
    </source>
</evidence>
<dbReference type="InterPro" id="IPR011993">
    <property type="entry name" value="PH-like_dom_sf"/>
</dbReference>
<dbReference type="FunFam" id="1.10.555.10:FF:000014">
    <property type="entry name" value="Rho GTPase activating protein 21"/>
    <property type="match status" value="1"/>
</dbReference>
<dbReference type="SUPFAM" id="SSF48350">
    <property type="entry name" value="GTPase activation domain, GAP"/>
    <property type="match status" value="1"/>
</dbReference>
<dbReference type="Proteomes" id="UP000186698">
    <property type="component" value="Chromosome 6S"/>
</dbReference>
<keyword evidence="9" id="KW-0472">Membrane</keyword>
<feature type="compositionally biased region" description="Basic and acidic residues" evidence="13">
    <location>
        <begin position="633"/>
        <end position="643"/>
    </location>
</feature>
<dbReference type="PROSITE" id="PS50003">
    <property type="entry name" value="PH_DOMAIN"/>
    <property type="match status" value="1"/>
</dbReference>
<dbReference type="Pfam" id="PF00169">
    <property type="entry name" value="PH"/>
    <property type="match status" value="1"/>
</dbReference>
<dbReference type="InterPro" id="IPR008936">
    <property type="entry name" value="Rho_GTPase_activation_prot"/>
</dbReference>
<dbReference type="SUPFAM" id="SSF50729">
    <property type="entry name" value="PH domain-like"/>
    <property type="match status" value="1"/>
</dbReference>
<dbReference type="PANTHER" id="PTHR23175">
    <property type="entry name" value="PDZ DOMAIN-CONTAINING PROTEIN"/>
    <property type="match status" value="1"/>
</dbReference>
<dbReference type="InterPro" id="IPR001478">
    <property type="entry name" value="PDZ"/>
</dbReference>
<sequence length="1942" mass="216778">MAHFSLLDCMLNPNWSLICNLYCAWNNQISKNKDGQEQSEMVSPMEEEGFCWPGPKSVALRKTSDGFGFTLRHFIVYPPESAVHTSIKDEENGNRGVNAGRPRNKLEPMDTIFVKQVKEGGPAHEAGLCTGDRIIKVNGESVIGKTYSQVIALIQNSDSTLELSVMPKDEDILQLLQFPKDVTALAYSQDAYLKGNDSYSGNAHHIPEPPPLCYPRIKPAASVMAQPVEVPPSGTSLAKQQSSRPMKTATTQPDRSYRVEIQVPPSPTDLVKSNTAVCVCNEAVRTVLVPSEKVVDLSSNRTNRAGPLHRTEEVRYGLADPSILKRTTSPTSSIPHVQMVPTARQFDNAVIGKPPSYGGHAENMFSTRPTAQAEGSPSPTNHYSSPGPHQQIDWRNYKTYKEYIDNRRMQMYGCRTIQERLDSLKAASQTTTDYNQMLPNHFSGQSRRRSTSHDRVQQSVQMRQRSVSQERLEDPVLMKEWPRSASQDTLSSAVASRNHRSESWDYHARKGDFDQFIVETQSNGERKHNYKWSGFTEQDDRRGITERPRQHSFHMSLRSPNFTMAPVPYTSFAHPLQKVHPDVKTIQPTRQNSYRSPHPRPAVSDRSGFAVSKSNSVKIPTPCASKSYSPSVRSDDGIVRDQKPVNYMHVSGPQNFQRKTQTESASGFQLDSVKTSTSASSSPPANTKPAKQVKHSTATSQNVDVKKTPSPEENAGDSDAVLTPVDQVVLREKPSPGQQTSPPIRQQSYIFAVNEQEGVSDTTCWLPNDARREVHIKRIEQRKASGSNSPGNSLASIPFIDEPTSPSIDHEIGNIPASAVISISEQPLPTITTVPPSPTSPVPLMRRHFSHDHDSIRPSILEVNSKTERSKSCDEGLDDYKEEGKLGLKQGSSLKGVQARENVPSSEDSESRKDSSSDVFSDSNKEGFLYFRQVTTEKGKRVSGSIRPWKQMYVVLRGSALYLQKDKKEQTGHSSAQSDEEQLIGINGCLIDISYSETKRKHVFRLTTSDREFLFQAEDRDDMLAWIKAIQENGNLNDEQTDQASRVLISKRIKEYNTMMSSASNKSEQSPKAPRQTLSIRQPFRATRPDGKLQSPHSPKQESERRLFSKDDISPPKDKGSWRRIMKNPFEKKPITGGTFGVRLDDCPPAHNNKYVPLIVDVCCKLVEERGLEATGIYRVPGNNAAISSMQEDLNKANTDIDIQDDKWRDLNVISSLLKSFFRKLPDPLFTNEKYNDFIEANRTEDPVERLKTLKRLILDLPDHHYETLKYLSAHLKTVADNAELNKMEPRNLAIVFGPTLVRTSEDNMTHMVTHMPDQYKIVETLIQKHDWFFSDESSDEPITTVHEESTVESQPVPNIDHLLPNIGRTGLSPGDVSDSATSDSAKPKGSWGSGKDQYSRELLVSSLFAAASRKRKKPKDKPQPSSSEDELDNVFYQKELSQVEFQIPDKQNVDKDADLKAKANALSFKDADNIKGTNIITEDKLESDIMHSESTSPCLPKLLEPPKENHRLQVPSDDKTIPQISFQMEESMSDSGTMLSTSSQASAQRSKPKVVSPEFKGHDFLTADVSSITSDYSTTSSTIYMTGLDPNPISPEVQSVAESKGEEADDERSELISEGRPVETDSENDFHIFASSLAFNRQHRSKEEDPPRNVQANAEGSPSCTEGSITPRLDTRRFSSHKLIECDTLSRKKSVRLKTDSECSAESKNEETLSDAHEVMKKSRSPINVDTTANNEPEEPAWRIKITDRLKLRLKASADDMFGIGSQKAHAAETRKKKNIRRRHTLGGQRDFAEISVLNAWKINEPSSKEVELSAVDRLKPKCPSQDLSISDWLARERLRTSTSELSTVEPEEKHISETTGQKESVSPSPPPSSSPSQVSTADIPTGSESPSLGTAPQSDDQMNGDSFQSKNKNNFSPAVDAHPHKLSGTQVVRSRFYQYL</sequence>
<dbReference type="SMART" id="SM00228">
    <property type="entry name" value="PDZ"/>
    <property type="match status" value="1"/>
</dbReference>
<feature type="compositionally biased region" description="Polar residues" evidence="13">
    <location>
        <begin position="484"/>
        <end position="495"/>
    </location>
</feature>
<evidence type="ECO:0000256" key="9">
    <source>
        <dbReference type="ARBA" id="ARBA00023136"/>
    </source>
</evidence>
<dbReference type="PANTHER" id="PTHR23175:SF16">
    <property type="entry name" value="RHO GTPASE-ACTIVATING PROTEIN 21"/>
    <property type="match status" value="1"/>
</dbReference>
<feature type="region of interest" description="Disordered" evidence="13">
    <location>
        <begin position="1843"/>
        <end position="1931"/>
    </location>
</feature>
<dbReference type="PROSITE" id="PS50238">
    <property type="entry name" value="RHOGAP"/>
    <property type="match status" value="1"/>
</dbReference>
<feature type="compositionally biased region" description="Polar residues" evidence="13">
    <location>
        <begin position="1882"/>
        <end position="1918"/>
    </location>
</feature>
<comment type="function">
    <text evidence="12">GTPase-activating protein (GAP) for rhoa and cdc42.</text>
</comment>
<dbReference type="CTD" id="446376"/>
<dbReference type="GO" id="GO:0051645">
    <property type="term" value="P:Golgi localization"/>
    <property type="evidence" value="ECO:0000318"/>
    <property type="project" value="GO_Central"/>
</dbReference>
<feature type="region of interest" description="Disordered" evidence="13">
    <location>
        <begin position="1412"/>
        <end position="1432"/>
    </location>
</feature>
<feature type="compositionally biased region" description="Polar residues" evidence="13">
    <location>
        <begin position="1060"/>
        <end position="1080"/>
    </location>
</feature>
<feature type="compositionally biased region" description="Polar residues" evidence="13">
    <location>
        <begin position="432"/>
        <end position="445"/>
    </location>
</feature>
<feature type="compositionally biased region" description="Low complexity" evidence="13">
    <location>
        <begin position="674"/>
        <end position="690"/>
    </location>
</feature>
<dbReference type="SMART" id="SM00324">
    <property type="entry name" value="RhoGAP"/>
    <property type="match status" value="1"/>
</dbReference>
<dbReference type="GO" id="GO:0005096">
    <property type="term" value="F:GTPase activator activity"/>
    <property type="evidence" value="ECO:0007669"/>
    <property type="project" value="UniProtKB-KW"/>
</dbReference>
<feature type="region of interest" description="Disordered" evidence="13">
    <location>
        <begin position="1589"/>
        <end position="1614"/>
    </location>
</feature>
<feature type="compositionally biased region" description="Polar residues" evidence="13">
    <location>
        <begin position="1655"/>
        <end position="1669"/>
    </location>
</feature>
<feature type="compositionally biased region" description="Polar residues" evidence="13">
    <location>
        <begin position="612"/>
        <end position="632"/>
    </location>
</feature>
<dbReference type="CDD" id="cd01253">
    <property type="entry name" value="PH_ARHGAP21-like"/>
    <property type="match status" value="1"/>
</dbReference>
<feature type="region of interest" description="Disordered" evidence="13">
    <location>
        <begin position="228"/>
        <end position="254"/>
    </location>
</feature>
<evidence type="ECO:0000256" key="4">
    <source>
        <dbReference type="ARBA" id="ARBA00004395"/>
    </source>
</evidence>
<feature type="compositionally biased region" description="Polar residues" evidence="13">
    <location>
        <begin position="233"/>
        <end position="254"/>
    </location>
</feature>
<feature type="compositionally biased region" description="Polar residues" evidence="13">
    <location>
        <begin position="652"/>
        <end position="673"/>
    </location>
</feature>
<feature type="region of interest" description="Disordered" evidence="13">
    <location>
        <begin position="369"/>
        <end position="394"/>
    </location>
</feature>
<evidence type="ECO:0000256" key="2">
    <source>
        <dbReference type="ARBA" id="ARBA00004282"/>
    </source>
</evidence>
<keyword evidence="11" id="KW-0968">Cytoplasmic vesicle</keyword>
<dbReference type="Gene3D" id="1.10.555.10">
    <property type="entry name" value="Rho GTPase activation protein"/>
    <property type="match status" value="1"/>
</dbReference>
<dbReference type="Pfam" id="PF00620">
    <property type="entry name" value="RhoGAP"/>
    <property type="match status" value="1"/>
</dbReference>
<evidence type="ECO:0000256" key="3">
    <source>
        <dbReference type="ARBA" id="ARBA00004284"/>
    </source>
</evidence>
<dbReference type="PROSITE" id="PS50106">
    <property type="entry name" value="PDZ"/>
    <property type="match status" value="1"/>
</dbReference>
<dbReference type="InterPro" id="IPR041489">
    <property type="entry name" value="PDZ_6"/>
</dbReference>
<feature type="compositionally biased region" description="Basic and acidic residues" evidence="13">
    <location>
        <begin position="468"/>
        <end position="482"/>
    </location>
</feature>
<evidence type="ECO:0000313" key="17">
    <source>
        <dbReference type="Proteomes" id="UP000186698"/>
    </source>
</evidence>
<protein>
    <submittedName>
        <fullName evidence="18">Rho GTPase-activating protein 21-A isoform X1</fullName>
    </submittedName>
</protein>
<feature type="region of interest" description="Disordered" evidence="13">
    <location>
        <begin position="884"/>
        <end position="921"/>
    </location>
</feature>
<feature type="region of interest" description="Disordered" evidence="13">
    <location>
        <begin position="1343"/>
        <end position="1397"/>
    </location>
</feature>
<feature type="domain" description="Rho-GAP" evidence="16">
    <location>
        <begin position="1142"/>
        <end position="1334"/>
    </location>
</feature>
<evidence type="ECO:0000259" key="16">
    <source>
        <dbReference type="PROSITE" id="PS50238"/>
    </source>
</evidence>
<feature type="compositionally biased region" description="Polar residues" evidence="13">
    <location>
        <begin position="1528"/>
        <end position="1550"/>
    </location>
</feature>
<reference evidence="18" key="1">
    <citation type="submission" date="2025-08" db="UniProtKB">
        <authorList>
            <consortium name="RefSeq"/>
        </authorList>
    </citation>
    <scope>IDENTIFICATION</scope>
    <source>
        <strain evidence="18">J_2021</strain>
        <tissue evidence="18">Erythrocytes</tissue>
    </source>
</reference>
<evidence type="ECO:0000259" key="15">
    <source>
        <dbReference type="PROSITE" id="PS50106"/>
    </source>
</evidence>
<evidence type="ECO:0000256" key="6">
    <source>
        <dbReference type="ARBA" id="ARBA00022490"/>
    </source>
</evidence>
<name>A0A8J1L288_XENLA</name>
<comment type="subcellular location">
    <subcellularLocation>
        <location evidence="2">Cell junction</location>
    </subcellularLocation>
    <subcellularLocation>
        <location evidence="1">Cytoplasm</location>
        <location evidence="1">Cytoskeleton</location>
    </subcellularLocation>
    <subcellularLocation>
        <location evidence="3">Cytoplasmic vesicle membrane</location>
        <topology evidence="3">Peripheral membrane protein</topology>
    </subcellularLocation>
    <subcellularLocation>
        <location evidence="4">Golgi apparatus membrane</location>
        <topology evidence="4">Peripheral membrane protein</topology>
    </subcellularLocation>
</comment>
<dbReference type="CDD" id="cd04395">
    <property type="entry name" value="RhoGAP_ARHGAP21"/>
    <property type="match status" value="1"/>
</dbReference>
<dbReference type="Pfam" id="PF17820">
    <property type="entry name" value="PDZ_6"/>
    <property type="match status" value="1"/>
</dbReference>
<feature type="region of interest" description="Disordered" evidence="13">
    <location>
        <begin position="1642"/>
        <end position="1674"/>
    </location>
</feature>
<proteinExistence type="predicted"/>
<dbReference type="GO" id="GO:0030659">
    <property type="term" value="C:cytoplasmic vesicle membrane"/>
    <property type="evidence" value="ECO:0007669"/>
    <property type="project" value="UniProtKB-SubCell"/>
</dbReference>
<feature type="compositionally biased region" description="Low complexity" evidence="13">
    <location>
        <begin position="457"/>
        <end position="467"/>
    </location>
</feature>
<evidence type="ECO:0000256" key="5">
    <source>
        <dbReference type="ARBA" id="ARBA00022468"/>
    </source>
</evidence>
<dbReference type="GO" id="GO:0005856">
    <property type="term" value="C:cytoskeleton"/>
    <property type="evidence" value="ECO:0007669"/>
    <property type="project" value="UniProtKB-SubCell"/>
</dbReference>
<keyword evidence="10" id="KW-0206">Cytoskeleton</keyword>
<keyword evidence="5" id="KW-0343">GTPase activation</keyword>
<keyword evidence="7" id="KW-0965">Cell junction</keyword>
<accession>A0A8J1L288</accession>
<feature type="compositionally biased region" description="Basic and acidic residues" evidence="13">
    <location>
        <begin position="1099"/>
        <end position="1121"/>
    </location>
</feature>
<dbReference type="SUPFAM" id="SSF50156">
    <property type="entry name" value="PDZ domain-like"/>
    <property type="match status" value="1"/>
</dbReference>
<feature type="compositionally biased region" description="Polar residues" evidence="13">
    <location>
        <begin position="369"/>
        <end position="388"/>
    </location>
</feature>
<feature type="region of interest" description="Disordered" evidence="13">
    <location>
        <begin position="1528"/>
        <end position="1556"/>
    </location>
</feature>
<gene>
    <name evidence="18" type="primary">arhgap21.S</name>
    <name evidence="18" type="synonym">arhgap21</name>
    <name evidence="18" type="synonym">arhgap21-A</name>
    <name evidence="18" type="synonym">xrgap</name>
</gene>
<feature type="region of interest" description="Disordered" evidence="13">
    <location>
        <begin position="432"/>
        <end position="503"/>
    </location>
</feature>